<dbReference type="RefSeq" id="WP_006715766.1">
    <property type="nucleotide sequence ID" value="NZ_CP007032.1"/>
</dbReference>
<dbReference type="STRING" id="871968.DESME_13795"/>
<dbReference type="Proteomes" id="UP000010847">
    <property type="component" value="Chromosome"/>
</dbReference>
<dbReference type="InterPro" id="IPR007253">
    <property type="entry name" value="Cell_wall-bd_2"/>
</dbReference>
<dbReference type="Gene3D" id="3.40.50.12090">
    <property type="match status" value="3"/>
</dbReference>
<evidence type="ECO:0000259" key="1">
    <source>
        <dbReference type="Pfam" id="PF13229"/>
    </source>
</evidence>
<dbReference type="InterPro" id="IPR039448">
    <property type="entry name" value="Beta_helix"/>
</dbReference>
<evidence type="ECO:0000313" key="3">
    <source>
        <dbReference type="Proteomes" id="UP000010847"/>
    </source>
</evidence>
<dbReference type="AlphaFoldDB" id="W0EFK1"/>
<protein>
    <submittedName>
        <fullName evidence="2">Amidase</fullName>
    </submittedName>
</protein>
<proteinExistence type="predicted"/>
<dbReference type="EMBL" id="CP007032">
    <property type="protein sequence ID" value="AHF07979.1"/>
    <property type="molecule type" value="Genomic_DNA"/>
</dbReference>
<dbReference type="InterPro" id="IPR012334">
    <property type="entry name" value="Pectin_lyas_fold"/>
</dbReference>
<keyword evidence="3" id="KW-1185">Reference proteome</keyword>
<dbReference type="Pfam" id="PF04122">
    <property type="entry name" value="CW_binding_2"/>
    <property type="match status" value="3"/>
</dbReference>
<evidence type="ECO:0000313" key="2">
    <source>
        <dbReference type="EMBL" id="AHF07979.1"/>
    </source>
</evidence>
<dbReference type="InterPro" id="IPR051922">
    <property type="entry name" value="Bact_Sporulation_Assoc"/>
</dbReference>
<reference evidence="2 3" key="1">
    <citation type="submission" date="2013-12" db="EMBL/GenBank/DDBJ databases">
        <authorList>
            <consortium name="DOE Joint Genome Institute"/>
            <person name="Smidt H."/>
            <person name="Huntemann M."/>
            <person name="Han J."/>
            <person name="Chen A."/>
            <person name="Kyrpides N."/>
            <person name="Mavromatis K."/>
            <person name="Markowitz V."/>
            <person name="Palaniappan K."/>
            <person name="Ivanova N."/>
            <person name="Schaumberg A."/>
            <person name="Pati A."/>
            <person name="Liolios K."/>
            <person name="Nordberg H.P."/>
            <person name="Cantor M.N."/>
            <person name="Hua S.X."/>
            <person name="Woyke T."/>
        </authorList>
    </citation>
    <scope>NUCLEOTIDE SEQUENCE [LARGE SCALE GENOMIC DNA]</scope>
    <source>
        <strain evidence="3">DSM 15288</strain>
    </source>
</reference>
<feature type="domain" description="Right handed beta helix" evidence="1">
    <location>
        <begin position="127"/>
        <end position="304"/>
    </location>
</feature>
<dbReference type="eggNOG" id="COG3420">
    <property type="taxonomic scope" value="Bacteria"/>
</dbReference>
<gene>
    <name evidence="2" type="ORF">DESME_13795</name>
</gene>
<name>W0EFK1_9FIRM</name>
<dbReference type="Gene3D" id="2.160.20.10">
    <property type="entry name" value="Single-stranded right-handed beta-helix, Pectin lyase-like"/>
    <property type="match status" value="1"/>
</dbReference>
<dbReference type="PANTHER" id="PTHR30032:SF8">
    <property type="entry name" value="GERMINATION-SPECIFIC N-ACETYLMURAMOYL-L-ALANINE AMIDASE"/>
    <property type="match status" value="1"/>
</dbReference>
<dbReference type="Pfam" id="PF13229">
    <property type="entry name" value="Beta_helix"/>
    <property type="match status" value="1"/>
</dbReference>
<dbReference type="InterPro" id="IPR022441">
    <property type="entry name" value="Para_beta_helix_rpt-2"/>
</dbReference>
<dbReference type="SMART" id="SM00710">
    <property type="entry name" value="PbH1"/>
    <property type="match status" value="5"/>
</dbReference>
<dbReference type="InterPro" id="IPR006626">
    <property type="entry name" value="PbH1"/>
</dbReference>
<sequence length="686" mass="74392">MRRLRENSLILRSLSCILVFMLAFGVGLTGMPRFAQAAGGNTYYVAQRGNDPNQFPYGSGTIEDPYPSIGRAMDYMKPGDTLIIRGGTYNELIDLYSKKGSPDAWFTVKAYPGEKVVLDGQNKLEEGIIFNTSSYWRIEGIEFTGYTGAALYIKDQCNHFDLNNLLIHDLNGPVGTNAGTEGIMGEKASYITVRNSEIYNVGLAQKKQTDHGIYVGYGAHHWTFDGNIIHNNSGAAIQMIGEPNGASNCTVTNNYLYDNLQWGLVMGSHATGNDVENNTFFGNYDSDVYLLYNANGNTFRNNIFGSYDAKFSVAISDNGSTVNSFDANTYRKSNDRVVFQVTDNITFSEWQGNSQEPQGQYINAPLSEEEKIILKASGKDYTSKRLSGLSRYSTATSIAQEINNGTVDQVLIASALNFPDALSGSVLAYQKKAPILLAGPTPAESQDTLEYVKNHLSPSGTIYLLGGVGAVADSFRDSFKEMGYSENQIKRLSGDTRYGTNQAINGEISAAKGTPVVIASGEGFADALSISSIAAAKGYPILLTMQNELPEETIMTLEDIQPSKVFVVGGTGAVTESVRAQLQSLTGLSSDNVPRIWGNSRYATSLSIAQAFEFSGDTVTFAYGENFPDALAGSVLAAKLDAPIVLISQDNWLEAKRFADRSQYTNQIIFGGSGVIGDSLKNQLMK</sequence>
<dbReference type="InterPro" id="IPR011050">
    <property type="entry name" value="Pectin_lyase_fold/virulence"/>
</dbReference>
<accession>W0EFK1</accession>
<dbReference type="HOGENOM" id="CLU_397779_0_0_9"/>
<dbReference type="OrthoDB" id="9765222at2"/>
<dbReference type="KEGG" id="dmt:DESME_13795"/>
<dbReference type="SUPFAM" id="SSF51126">
    <property type="entry name" value="Pectin lyase-like"/>
    <property type="match status" value="1"/>
</dbReference>
<organism evidence="2 3">
    <name type="scientific">Desulfitobacterium metallireducens DSM 15288</name>
    <dbReference type="NCBI Taxonomy" id="871968"/>
    <lineage>
        <taxon>Bacteria</taxon>
        <taxon>Bacillati</taxon>
        <taxon>Bacillota</taxon>
        <taxon>Clostridia</taxon>
        <taxon>Eubacteriales</taxon>
        <taxon>Desulfitobacteriaceae</taxon>
        <taxon>Desulfitobacterium</taxon>
    </lineage>
</organism>
<dbReference type="NCBIfam" id="TIGR03804">
    <property type="entry name" value="para_beta_helix"/>
    <property type="match status" value="1"/>
</dbReference>
<dbReference type="eggNOG" id="COG2247">
    <property type="taxonomic scope" value="Bacteria"/>
</dbReference>
<dbReference type="PANTHER" id="PTHR30032">
    <property type="entry name" value="N-ACETYLMURAMOYL-L-ALANINE AMIDASE-RELATED"/>
    <property type="match status" value="1"/>
</dbReference>